<name>A0AA38WE19_9ASTR</name>
<proteinExistence type="predicted"/>
<comment type="caution">
    <text evidence="1">The sequence shown here is derived from an EMBL/GenBank/DDBJ whole genome shotgun (WGS) entry which is preliminary data.</text>
</comment>
<protein>
    <submittedName>
        <fullName evidence="1">Uncharacterized protein</fullName>
    </submittedName>
</protein>
<keyword evidence="2" id="KW-1185">Reference proteome</keyword>
<dbReference type="Proteomes" id="UP001172457">
    <property type="component" value="Chromosome 3"/>
</dbReference>
<gene>
    <name evidence="1" type="ORF">OSB04_012516</name>
</gene>
<evidence type="ECO:0000313" key="1">
    <source>
        <dbReference type="EMBL" id="KAJ9557902.1"/>
    </source>
</evidence>
<sequence>MVWRLMFNRLASKRIWRKETFRSFLLCLLWFWAENEAPLFLSCPIASLLWKELMKWWNLNLTAPRSISDKMDWGTRNGRSTRCYSLSAELFGIIETIKSSTRNWCRKIDRKLEWINWCCDSMSESILPSFMVPMVPFIHVATSAAISAFHYLYHYLPTPYLSSTIRASTMEVNSIFVVNVGTNLRPHLWLRWTRSWRINTIHGRVEISKGGDQDLP</sequence>
<accession>A0AA38WE19</accession>
<organism evidence="1 2">
    <name type="scientific">Centaurea solstitialis</name>
    <name type="common">yellow star-thistle</name>
    <dbReference type="NCBI Taxonomy" id="347529"/>
    <lineage>
        <taxon>Eukaryota</taxon>
        <taxon>Viridiplantae</taxon>
        <taxon>Streptophyta</taxon>
        <taxon>Embryophyta</taxon>
        <taxon>Tracheophyta</taxon>
        <taxon>Spermatophyta</taxon>
        <taxon>Magnoliopsida</taxon>
        <taxon>eudicotyledons</taxon>
        <taxon>Gunneridae</taxon>
        <taxon>Pentapetalae</taxon>
        <taxon>asterids</taxon>
        <taxon>campanulids</taxon>
        <taxon>Asterales</taxon>
        <taxon>Asteraceae</taxon>
        <taxon>Carduoideae</taxon>
        <taxon>Cardueae</taxon>
        <taxon>Centaureinae</taxon>
        <taxon>Centaurea</taxon>
    </lineage>
</organism>
<dbReference type="AlphaFoldDB" id="A0AA38WE19"/>
<reference evidence="1" key="1">
    <citation type="submission" date="2023-03" db="EMBL/GenBank/DDBJ databases">
        <title>Chromosome-scale reference genome and RAD-based genetic map of yellow starthistle (Centaurea solstitialis) reveal putative structural variation and QTLs associated with invader traits.</title>
        <authorList>
            <person name="Reatini B."/>
            <person name="Cang F.A."/>
            <person name="Jiang Q."/>
            <person name="Mckibben M.T.W."/>
            <person name="Barker M.S."/>
            <person name="Rieseberg L.H."/>
            <person name="Dlugosch K.M."/>
        </authorList>
    </citation>
    <scope>NUCLEOTIDE SEQUENCE</scope>
    <source>
        <strain evidence="1">CAN-66</strain>
        <tissue evidence="1">Leaf</tissue>
    </source>
</reference>
<evidence type="ECO:0000313" key="2">
    <source>
        <dbReference type="Proteomes" id="UP001172457"/>
    </source>
</evidence>
<dbReference type="EMBL" id="JARYMX010000003">
    <property type="protein sequence ID" value="KAJ9557902.1"/>
    <property type="molecule type" value="Genomic_DNA"/>
</dbReference>